<organism evidence="1 2">
    <name type="scientific">Leuconostoc pseudomesenteroides</name>
    <dbReference type="NCBI Taxonomy" id="33968"/>
    <lineage>
        <taxon>Bacteria</taxon>
        <taxon>Bacillati</taxon>
        <taxon>Bacillota</taxon>
        <taxon>Bacilli</taxon>
        <taxon>Lactobacillales</taxon>
        <taxon>Lactobacillaceae</taxon>
        <taxon>Leuconostoc</taxon>
    </lineage>
</organism>
<accession>A0A5B8SWQ4</accession>
<dbReference type="AlphaFoldDB" id="A0A5B8SWQ4"/>
<name>A0A5B8SWQ4_LEUPS</name>
<dbReference type="OrthoDB" id="2143823at2"/>
<proteinExistence type="predicted"/>
<dbReference type="Pfam" id="PF08951">
    <property type="entry name" value="EntA_Immun"/>
    <property type="match status" value="1"/>
</dbReference>
<evidence type="ECO:0000313" key="1">
    <source>
        <dbReference type="EMBL" id="QEA41582.1"/>
    </source>
</evidence>
<protein>
    <submittedName>
        <fullName evidence="1">Bacteriocin immunity protein</fullName>
    </submittedName>
</protein>
<gene>
    <name evidence="1" type="ORF">FGL85_03200</name>
</gene>
<dbReference type="EMBL" id="CP042383">
    <property type="protein sequence ID" value="QEA41582.1"/>
    <property type="molecule type" value="Genomic_DNA"/>
</dbReference>
<sequence>MMTWQIPDKNWLLENLVDLILDETITSNERDIFVSNKTQLEKSQNDRAVAASLKDSLSLLAVERQLTSASTKFLVELSQRYIGANDMGGRDVLFSI</sequence>
<dbReference type="InterPro" id="IPR015046">
    <property type="entry name" value="LciA_Immunity-like"/>
</dbReference>
<dbReference type="KEGG" id="lpse:FGL85_03200"/>
<evidence type="ECO:0000313" key="2">
    <source>
        <dbReference type="Proteomes" id="UP000321296"/>
    </source>
</evidence>
<dbReference type="GO" id="GO:0030153">
    <property type="term" value="P:bacteriocin immunity"/>
    <property type="evidence" value="ECO:0007669"/>
    <property type="project" value="InterPro"/>
</dbReference>
<reference evidence="1 2" key="1">
    <citation type="submission" date="2019-06" db="EMBL/GenBank/DDBJ databases">
        <title>Genome analyses of bacteria isolated from kimchi.</title>
        <authorList>
            <person name="Lee S."/>
            <person name="Ahn S."/>
            <person name="Roh S."/>
        </authorList>
    </citation>
    <scope>NUCLEOTIDE SEQUENCE [LARGE SCALE GENOMIC DNA]</scope>
    <source>
        <strain evidence="1 2">CBA3630</strain>
    </source>
</reference>
<dbReference type="Proteomes" id="UP000321296">
    <property type="component" value="Chromosome"/>
</dbReference>
<dbReference type="CDD" id="cd21059">
    <property type="entry name" value="LciA-like"/>
    <property type="match status" value="1"/>
</dbReference>